<evidence type="ECO:0000256" key="1">
    <source>
        <dbReference type="SAM" id="MobiDB-lite"/>
    </source>
</evidence>
<comment type="caution">
    <text evidence="2">The sequence shown here is derived from an EMBL/GenBank/DDBJ whole genome shotgun (WGS) entry which is preliminary data.</text>
</comment>
<gene>
    <name evidence="2" type="ORF">PLEPLA_LOCUS5796</name>
</gene>
<reference evidence="2" key="1">
    <citation type="submission" date="2020-03" db="EMBL/GenBank/DDBJ databases">
        <authorList>
            <person name="Weist P."/>
        </authorList>
    </citation>
    <scope>NUCLEOTIDE SEQUENCE</scope>
</reference>
<evidence type="ECO:0000313" key="2">
    <source>
        <dbReference type="EMBL" id="CAB1417974.1"/>
    </source>
</evidence>
<feature type="compositionally biased region" description="Basic and acidic residues" evidence="1">
    <location>
        <begin position="1"/>
        <end position="11"/>
    </location>
</feature>
<sequence length="121" mass="13634">MWLRARIHDSSRSGPSTSELTWVQKPDRSRNSRAVSPLKCECVGGHTGLNPAAFPLCVFDGATRRLRRIQGVLGMLGAGGWRLETGSWRLEGSVLRRDHDERSLTCNRLDCRDPLQHEPDR</sequence>
<evidence type="ECO:0000313" key="3">
    <source>
        <dbReference type="Proteomes" id="UP001153269"/>
    </source>
</evidence>
<dbReference type="Proteomes" id="UP001153269">
    <property type="component" value="Unassembled WGS sequence"/>
</dbReference>
<keyword evidence="3" id="KW-1185">Reference proteome</keyword>
<protein>
    <submittedName>
        <fullName evidence="2">Uncharacterized protein</fullName>
    </submittedName>
</protein>
<dbReference type="EMBL" id="CADEAL010000296">
    <property type="protein sequence ID" value="CAB1417974.1"/>
    <property type="molecule type" value="Genomic_DNA"/>
</dbReference>
<name>A0A9N7TTT1_PLEPL</name>
<accession>A0A9N7TTT1</accession>
<feature type="region of interest" description="Disordered" evidence="1">
    <location>
        <begin position="1"/>
        <end position="33"/>
    </location>
</feature>
<organism evidence="2 3">
    <name type="scientific">Pleuronectes platessa</name>
    <name type="common">European plaice</name>
    <dbReference type="NCBI Taxonomy" id="8262"/>
    <lineage>
        <taxon>Eukaryota</taxon>
        <taxon>Metazoa</taxon>
        <taxon>Chordata</taxon>
        <taxon>Craniata</taxon>
        <taxon>Vertebrata</taxon>
        <taxon>Euteleostomi</taxon>
        <taxon>Actinopterygii</taxon>
        <taxon>Neopterygii</taxon>
        <taxon>Teleostei</taxon>
        <taxon>Neoteleostei</taxon>
        <taxon>Acanthomorphata</taxon>
        <taxon>Carangaria</taxon>
        <taxon>Pleuronectiformes</taxon>
        <taxon>Pleuronectoidei</taxon>
        <taxon>Pleuronectidae</taxon>
        <taxon>Pleuronectes</taxon>
    </lineage>
</organism>
<feature type="compositionally biased region" description="Polar residues" evidence="1">
    <location>
        <begin position="12"/>
        <end position="21"/>
    </location>
</feature>
<dbReference type="AlphaFoldDB" id="A0A9N7TTT1"/>
<proteinExistence type="predicted"/>